<gene>
    <name evidence="1" type="ORF">SAMN05878503_10310</name>
</gene>
<proteinExistence type="predicted"/>
<organism evidence="1 2">
    <name type="scientific">Cereibacter ovatus</name>
    <dbReference type="NCBI Taxonomy" id="439529"/>
    <lineage>
        <taxon>Bacteria</taxon>
        <taxon>Pseudomonadati</taxon>
        <taxon>Pseudomonadota</taxon>
        <taxon>Alphaproteobacteria</taxon>
        <taxon>Rhodobacterales</taxon>
        <taxon>Paracoccaceae</taxon>
        <taxon>Cereibacter</taxon>
    </lineage>
</organism>
<accession>A0A285CNN8</accession>
<protein>
    <submittedName>
        <fullName evidence="1">Uncharacterized protein DUF2703</fullName>
    </submittedName>
</protein>
<dbReference type="InterPro" id="IPR021219">
    <property type="entry name" value="DUF2703"/>
</dbReference>
<name>A0A285CNN8_9RHOB</name>
<sequence>MRTLPIIWQRLVSADGTTCPRCHGTGEEVRHAVARLRAMLDPLGFVPELQVKEIDEARFAADTLQSNQILIAGQPLDVWLGGATGSSRCCDQCGDSECRTLELEDRSYEVIPEDLILKAALKAASALAVSSRGGV</sequence>
<dbReference type="Proteomes" id="UP000219467">
    <property type="component" value="Unassembled WGS sequence"/>
</dbReference>
<dbReference type="RefSeq" id="WP_097029492.1">
    <property type="nucleotide sequence ID" value="NZ_OAOQ01000003.1"/>
</dbReference>
<evidence type="ECO:0000313" key="1">
    <source>
        <dbReference type="EMBL" id="SNX69025.1"/>
    </source>
</evidence>
<evidence type="ECO:0000313" key="2">
    <source>
        <dbReference type="Proteomes" id="UP000219467"/>
    </source>
</evidence>
<dbReference type="OrthoDB" id="9809963at2"/>
<reference evidence="2" key="1">
    <citation type="submission" date="2017-08" db="EMBL/GenBank/DDBJ databases">
        <authorList>
            <person name="Varghese N."/>
            <person name="Submissions S."/>
        </authorList>
    </citation>
    <scope>NUCLEOTIDE SEQUENCE [LARGE SCALE GENOMIC DNA]</scope>
    <source>
        <strain evidence="2">JA234</strain>
    </source>
</reference>
<dbReference type="AlphaFoldDB" id="A0A285CNN8"/>
<dbReference type="Pfam" id="PF10865">
    <property type="entry name" value="DUF2703"/>
    <property type="match status" value="1"/>
</dbReference>
<keyword evidence="2" id="KW-1185">Reference proteome</keyword>
<dbReference type="EMBL" id="OAOQ01000003">
    <property type="protein sequence ID" value="SNX69025.1"/>
    <property type="molecule type" value="Genomic_DNA"/>
</dbReference>